<accession>A0A4Z0R1K1</accession>
<sequence>MDGIQYNPQRILNGFTIEEMKELAKRLKRRIRSTKSEIIEEILAHPRGKPEDRGRVWQEINRYLRKELEAFSQEAFTPFSSETVPREERFKVGYMFTLSPNSEIRAMGEEIYSRAEEDKSLANNNVLEDTVAVISTRTKNNIEDRDTQEAEDLRKKITILEQKLQKANLEGQRTKEQLEKLKIDIVALKSQWAKEKQDTGKLRNRIRELEEERAEKDKEFDLLKQTIEQRQTQKIKEPYQLIDMHKAKEDLCGDLDFTAYQGRKALIFAELDNEVDDRLNALGIIPIWAMEIDWNRPRRRMSTCQLVLYKKNEVKPNKLEEIRDIARYWNVPCSELLNFRGRIVP</sequence>
<proteinExistence type="predicted"/>
<protein>
    <submittedName>
        <fullName evidence="2">Uncharacterized protein</fullName>
    </submittedName>
</protein>
<name>A0A4Z0R1K1_9FIRM</name>
<reference evidence="2 3" key="1">
    <citation type="submission" date="2019-03" db="EMBL/GenBank/DDBJ databases">
        <title>Draft Genome Sequence of Desulfosporosinus fructosivorans Strain 63.6F, Isolated from Marine Sediment in the Baltic Sea.</title>
        <authorList>
            <person name="Hausmann B."/>
            <person name="Vandieken V."/>
            <person name="Pjevac P."/>
            <person name="Schreck K."/>
            <person name="Herbold C.W."/>
            <person name="Loy A."/>
        </authorList>
    </citation>
    <scope>NUCLEOTIDE SEQUENCE [LARGE SCALE GENOMIC DNA]</scope>
    <source>
        <strain evidence="2 3">63.6F</strain>
    </source>
</reference>
<dbReference type="AlphaFoldDB" id="A0A4Z0R1K1"/>
<evidence type="ECO:0000313" key="2">
    <source>
        <dbReference type="EMBL" id="TGE36255.1"/>
    </source>
</evidence>
<dbReference type="OrthoDB" id="1792966at2"/>
<feature type="coiled-coil region" evidence="1">
    <location>
        <begin position="143"/>
        <end position="226"/>
    </location>
</feature>
<evidence type="ECO:0000313" key="3">
    <source>
        <dbReference type="Proteomes" id="UP000298460"/>
    </source>
</evidence>
<dbReference type="RefSeq" id="WP_135550013.1">
    <property type="nucleotide sequence ID" value="NZ_SPQQ01000008.1"/>
</dbReference>
<keyword evidence="1" id="KW-0175">Coiled coil</keyword>
<dbReference type="EMBL" id="SPQQ01000008">
    <property type="protein sequence ID" value="TGE36255.1"/>
    <property type="molecule type" value="Genomic_DNA"/>
</dbReference>
<evidence type="ECO:0000256" key="1">
    <source>
        <dbReference type="SAM" id="Coils"/>
    </source>
</evidence>
<gene>
    <name evidence="2" type="ORF">E4K67_20115</name>
</gene>
<organism evidence="2 3">
    <name type="scientific">Desulfosporosinus fructosivorans</name>
    <dbReference type="NCBI Taxonomy" id="2018669"/>
    <lineage>
        <taxon>Bacteria</taxon>
        <taxon>Bacillati</taxon>
        <taxon>Bacillota</taxon>
        <taxon>Clostridia</taxon>
        <taxon>Eubacteriales</taxon>
        <taxon>Desulfitobacteriaceae</taxon>
        <taxon>Desulfosporosinus</taxon>
    </lineage>
</organism>
<comment type="caution">
    <text evidence="2">The sequence shown here is derived from an EMBL/GenBank/DDBJ whole genome shotgun (WGS) entry which is preliminary data.</text>
</comment>
<dbReference type="Proteomes" id="UP000298460">
    <property type="component" value="Unassembled WGS sequence"/>
</dbReference>
<keyword evidence="3" id="KW-1185">Reference proteome</keyword>